<keyword evidence="1" id="KW-1133">Transmembrane helix</keyword>
<feature type="transmembrane region" description="Helical" evidence="1">
    <location>
        <begin position="26"/>
        <end position="45"/>
    </location>
</feature>
<reference evidence="2 3" key="1">
    <citation type="submission" date="2020-07" db="EMBL/GenBank/DDBJ databases">
        <title>Roseicoccus Jingziensis gen. nov., sp. nov., isolated from coastal seawater.</title>
        <authorList>
            <person name="Feng X."/>
        </authorList>
    </citation>
    <scope>NUCLEOTIDE SEQUENCE [LARGE SCALE GENOMIC DNA]</scope>
    <source>
        <strain evidence="2 3">N1E253</strain>
    </source>
</reference>
<dbReference type="EMBL" id="JACBAZ010000001">
    <property type="protein sequence ID" value="NWK54777.1"/>
    <property type="molecule type" value="Genomic_DNA"/>
</dbReference>
<name>A0A851GI17_9BACT</name>
<keyword evidence="1" id="KW-0472">Membrane</keyword>
<evidence type="ECO:0000313" key="3">
    <source>
        <dbReference type="Proteomes" id="UP000557872"/>
    </source>
</evidence>
<comment type="caution">
    <text evidence="2">The sequence shown here is derived from an EMBL/GenBank/DDBJ whole genome shotgun (WGS) entry which is preliminary data.</text>
</comment>
<organism evidence="2 3">
    <name type="scientific">Oceaniferula marina</name>
    <dbReference type="NCBI Taxonomy" id="2748318"/>
    <lineage>
        <taxon>Bacteria</taxon>
        <taxon>Pseudomonadati</taxon>
        <taxon>Verrucomicrobiota</taxon>
        <taxon>Verrucomicrobiia</taxon>
        <taxon>Verrucomicrobiales</taxon>
        <taxon>Verrucomicrobiaceae</taxon>
        <taxon>Oceaniferula</taxon>
    </lineage>
</organism>
<dbReference type="GO" id="GO:0016788">
    <property type="term" value="F:hydrolase activity, acting on ester bonds"/>
    <property type="evidence" value="ECO:0007669"/>
    <property type="project" value="UniProtKB-ARBA"/>
</dbReference>
<gene>
    <name evidence="2" type="ORF">HW115_04100</name>
</gene>
<dbReference type="Proteomes" id="UP000557872">
    <property type="component" value="Unassembled WGS sequence"/>
</dbReference>
<protein>
    <recommendedName>
        <fullName evidence="4">SGNH/GDSL hydrolase family protein</fullName>
    </recommendedName>
</protein>
<sequence>MAKSHHDYDALPTDAHAPPFRKEMRVVATVIIFILLLEVIARIIAPHLDYDREHIHRFPEIIENLEQHAKESAKPRVVFFGNSLMMHGLKEEIFHDELKKLNGSSGTTSFETCKITPVGTAMLDWVYLYRRYFESEGSHPDILVVGFVRHHIHDQEAIKLRRLSRHFVAGHDLPDLWDKEQLDFHNITQSSLCNISALEGDQPEHQLGILYSMVPEYQEGVKANNRMVAEGKKQKAKAMGIAPAAEPEESFHRMTRFIETCKHHGVKIIFVPMPQPEVWDFNPDAAELAKNNGMDVYDARQIDGMQESDFSDGYHLGESGADKFSRWLARKMQQIPGPSGVAR</sequence>
<evidence type="ECO:0000313" key="2">
    <source>
        <dbReference type="EMBL" id="NWK54777.1"/>
    </source>
</evidence>
<evidence type="ECO:0000256" key="1">
    <source>
        <dbReference type="SAM" id="Phobius"/>
    </source>
</evidence>
<dbReference type="RefSeq" id="WP_178931283.1">
    <property type="nucleotide sequence ID" value="NZ_JACBAZ010000001.1"/>
</dbReference>
<accession>A0A851GI17</accession>
<dbReference type="InterPro" id="IPR036514">
    <property type="entry name" value="SGNH_hydro_sf"/>
</dbReference>
<dbReference type="AlphaFoldDB" id="A0A851GI17"/>
<keyword evidence="3" id="KW-1185">Reference proteome</keyword>
<dbReference type="Gene3D" id="3.40.50.1110">
    <property type="entry name" value="SGNH hydrolase"/>
    <property type="match status" value="1"/>
</dbReference>
<dbReference type="SUPFAM" id="SSF52266">
    <property type="entry name" value="SGNH hydrolase"/>
    <property type="match status" value="1"/>
</dbReference>
<keyword evidence="1" id="KW-0812">Transmembrane</keyword>
<proteinExistence type="predicted"/>
<evidence type="ECO:0008006" key="4">
    <source>
        <dbReference type="Google" id="ProtNLM"/>
    </source>
</evidence>